<sequence length="462" mass="53844">MLHFEVQFGKNNFSLFDNGKAGNFDQKQESENHFISIDNKIQPIQFNKTNKKVLIISEDFNESTSYEVIDFAEKEPFPIFLSTEDSQLINIFWSRIEEDIVIASFKDKINLIDYQKNQIIKSFPINNLTQCKNCQSNSILRQFSLISLINTKDFYIITPFVTDHFTLSILQYGKLKEELPNIKKSYFDSCFVPIENNFYKFDSLFGIDIEPVFYPIHIDIDDDMNIVDFSMKNDDIYALCNDGSIYRISIPSYPSLFQQQKIIDAKCHSLQGIKLSRLISSGPYLFGIGDNCYQFFDECAIKLDISFTNTEIINIIKSNNKDSKMLVLLFSDGSYQEIEDQSIYYESQLNKRFKLLQQRRQEILERNRNVQIKINQFISEMKKLKMVGNYSSLLERIQNIKQSNIIQPSADKAIDLNKIIKDIPPIESNVKKLYEAHSKQFDDLDKSIRMLKISIMGGDKNE</sequence>
<dbReference type="EMBL" id="JAPFFF010000021">
    <property type="protein sequence ID" value="KAK8854267.1"/>
    <property type="molecule type" value="Genomic_DNA"/>
</dbReference>
<dbReference type="SUPFAM" id="SSF69322">
    <property type="entry name" value="Tricorn protease domain 2"/>
    <property type="match status" value="1"/>
</dbReference>
<organism evidence="1 2">
    <name type="scientific">Tritrichomonas musculus</name>
    <dbReference type="NCBI Taxonomy" id="1915356"/>
    <lineage>
        <taxon>Eukaryota</taxon>
        <taxon>Metamonada</taxon>
        <taxon>Parabasalia</taxon>
        <taxon>Tritrichomonadida</taxon>
        <taxon>Tritrichomonadidae</taxon>
        <taxon>Tritrichomonas</taxon>
    </lineage>
</organism>
<reference evidence="1 2" key="1">
    <citation type="submission" date="2024-04" db="EMBL/GenBank/DDBJ databases">
        <title>Tritrichomonas musculus Genome.</title>
        <authorList>
            <person name="Alves-Ferreira E."/>
            <person name="Grigg M."/>
            <person name="Lorenzi H."/>
            <person name="Galac M."/>
        </authorList>
    </citation>
    <scope>NUCLEOTIDE SEQUENCE [LARGE SCALE GENOMIC DNA]</scope>
    <source>
        <strain evidence="1 2">EAF2021</strain>
    </source>
</reference>
<evidence type="ECO:0000313" key="1">
    <source>
        <dbReference type="EMBL" id="KAK8854267.1"/>
    </source>
</evidence>
<evidence type="ECO:0000313" key="2">
    <source>
        <dbReference type="Proteomes" id="UP001470230"/>
    </source>
</evidence>
<protein>
    <recommendedName>
        <fullName evidence="3">Nucleoporin Nup88</fullName>
    </recommendedName>
</protein>
<keyword evidence="2" id="KW-1185">Reference proteome</keyword>
<comment type="caution">
    <text evidence="1">The sequence shown here is derived from an EMBL/GenBank/DDBJ whole genome shotgun (WGS) entry which is preliminary data.</text>
</comment>
<dbReference type="Proteomes" id="UP001470230">
    <property type="component" value="Unassembled WGS sequence"/>
</dbReference>
<accession>A0ABR2HXL2</accession>
<proteinExistence type="predicted"/>
<gene>
    <name evidence="1" type="ORF">M9Y10_016826</name>
</gene>
<evidence type="ECO:0008006" key="3">
    <source>
        <dbReference type="Google" id="ProtNLM"/>
    </source>
</evidence>
<name>A0ABR2HXL2_9EUKA</name>